<sequence>MFEELTKSMQDEKTKNWKNPIAHSVVATILYRLSTGKNNNPQLPLLPFEFLVTQRVKGAAKGHYQIHHGGHFDVTDINAKSAAVREIREETGFAFNTDDVQFVAMFGPELYRSNMYLKDNPTDVQNPTLILDILKEQAEPTAPFVLTLFIAYTKDILQHQETDGEVNNQEWLTIEEIVARYGTSPTFNYCSFLFEVIKYFFRSHDSCRNFFPDSSPGKYYLYL</sequence>
<evidence type="ECO:0000259" key="1">
    <source>
        <dbReference type="PROSITE" id="PS51462"/>
    </source>
</evidence>
<dbReference type="EMBL" id="PEZY01000012">
    <property type="protein sequence ID" value="PIS05845.1"/>
    <property type="molecule type" value="Genomic_DNA"/>
</dbReference>
<proteinExistence type="predicted"/>
<feature type="domain" description="Nudix hydrolase" evidence="1">
    <location>
        <begin position="21"/>
        <end position="194"/>
    </location>
</feature>
<dbReference type="Pfam" id="PF00293">
    <property type="entry name" value="NUDIX"/>
    <property type="match status" value="1"/>
</dbReference>
<dbReference type="InterPro" id="IPR015797">
    <property type="entry name" value="NUDIX_hydrolase-like_dom_sf"/>
</dbReference>
<dbReference type="InterPro" id="IPR000086">
    <property type="entry name" value="NUDIX_hydrolase_dom"/>
</dbReference>
<dbReference type="PROSITE" id="PS51462">
    <property type="entry name" value="NUDIX"/>
    <property type="match status" value="1"/>
</dbReference>
<protein>
    <recommendedName>
        <fullName evidence="1">Nudix hydrolase domain-containing protein</fullName>
    </recommendedName>
</protein>
<evidence type="ECO:0000313" key="2">
    <source>
        <dbReference type="EMBL" id="PIS05845.1"/>
    </source>
</evidence>
<dbReference type="AlphaFoldDB" id="A0A2H0W3A0"/>
<name>A0A2H0W3A0_9BACT</name>
<dbReference type="Proteomes" id="UP000229056">
    <property type="component" value="Unassembled WGS sequence"/>
</dbReference>
<dbReference type="Gene3D" id="3.90.79.10">
    <property type="entry name" value="Nucleoside Triphosphate Pyrophosphohydrolase"/>
    <property type="match status" value="1"/>
</dbReference>
<gene>
    <name evidence="2" type="ORF">COT80_03705</name>
</gene>
<dbReference type="SUPFAM" id="SSF55811">
    <property type="entry name" value="Nudix"/>
    <property type="match status" value="1"/>
</dbReference>
<organism evidence="2 3">
    <name type="scientific">Candidatus Buchananbacteria bacterium CG10_big_fil_rev_8_21_14_0_10_33_19</name>
    <dbReference type="NCBI Taxonomy" id="1974525"/>
    <lineage>
        <taxon>Bacteria</taxon>
        <taxon>Candidatus Buchananiibacteriota</taxon>
    </lineage>
</organism>
<comment type="caution">
    <text evidence="2">The sequence shown here is derived from an EMBL/GenBank/DDBJ whole genome shotgun (WGS) entry which is preliminary data.</text>
</comment>
<evidence type="ECO:0000313" key="3">
    <source>
        <dbReference type="Proteomes" id="UP000229056"/>
    </source>
</evidence>
<accession>A0A2H0W3A0</accession>
<reference evidence="3" key="1">
    <citation type="submission" date="2017-09" db="EMBL/GenBank/DDBJ databases">
        <title>Depth-based differentiation of microbial function through sediment-hosted aquifers and enrichment of novel symbionts in the deep terrestrial subsurface.</title>
        <authorList>
            <person name="Probst A.J."/>
            <person name="Ladd B."/>
            <person name="Jarett J.K."/>
            <person name="Geller-Mcgrath D.E."/>
            <person name="Sieber C.M.K."/>
            <person name="Emerson J.B."/>
            <person name="Anantharaman K."/>
            <person name="Thomas B.C."/>
            <person name="Malmstrom R."/>
            <person name="Stieglmeier M."/>
            <person name="Klingl A."/>
            <person name="Woyke T."/>
            <person name="Ryan C.M."/>
            <person name="Banfield J.F."/>
        </authorList>
    </citation>
    <scope>NUCLEOTIDE SEQUENCE [LARGE SCALE GENOMIC DNA]</scope>
</reference>